<dbReference type="EMBL" id="BAFB01000029">
    <property type="protein sequence ID" value="GAB32837.1"/>
    <property type="molecule type" value="Genomic_DNA"/>
</dbReference>
<keyword evidence="1" id="KW-0560">Oxidoreductase</keyword>
<dbReference type="AlphaFoldDB" id="H5TH79"/>
<dbReference type="PANTHER" id="PTHR20883:SF48">
    <property type="entry name" value="ECTOINE DIOXYGENASE"/>
    <property type="match status" value="1"/>
</dbReference>
<keyword evidence="2" id="KW-1185">Reference proteome</keyword>
<dbReference type="Proteomes" id="UP000005038">
    <property type="component" value="Unassembled WGS sequence"/>
</dbReference>
<dbReference type="SUPFAM" id="SSF51197">
    <property type="entry name" value="Clavaminate synthase-like"/>
    <property type="match status" value="1"/>
</dbReference>
<accession>H5TH79</accession>
<evidence type="ECO:0000313" key="1">
    <source>
        <dbReference type="EMBL" id="GAB32837.1"/>
    </source>
</evidence>
<reference evidence="1" key="1">
    <citation type="submission" date="2012-02" db="EMBL/GenBank/DDBJ databases">
        <title>Whole genome shotgun sequence of Gordonia otitidis NBRC 100426.</title>
        <authorList>
            <person name="Yoshida I."/>
            <person name="Hosoyama A."/>
            <person name="Tsuchikane K."/>
            <person name="Katsumata H."/>
            <person name="Yamazaki S."/>
            <person name="Fujita N."/>
        </authorList>
    </citation>
    <scope>NUCLEOTIDE SEQUENCE [LARGE SCALE GENOMIC DNA]</scope>
    <source>
        <strain evidence="1">NBRC 100426</strain>
    </source>
</reference>
<comment type="caution">
    <text evidence="1">The sequence shown here is derived from an EMBL/GenBank/DDBJ whole genome shotgun (WGS) entry which is preliminary data.</text>
</comment>
<dbReference type="RefSeq" id="WP_007237099.1">
    <property type="nucleotide sequence ID" value="NZ_BAFB01000029.1"/>
</dbReference>
<dbReference type="GO" id="GO:0005506">
    <property type="term" value="F:iron ion binding"/>
    <property type="evidence" value="ECO:0007669"/>
    <property type="project" value="UniProtKB-ARBA"/>
</dbReference>
<proteinExistence type="predicted"/>
<name>H5TH79_GORO1</name>
<evidence type="ECO:0000313" key="2">
    <source>
        <dbReference type="Proteomes" id="UP000005038"/>
    </source>
</evidence>
<dbReference type="STRING" id="1108044.GOOTI_029_00130"/>
<dbReference type="OrthoDB" id="2573519at2"/>
<keyword evidence="1" id="KW-0223">Dioxygenase</keyword>
<dbReference type="InterPro" id="IPR008775">
    <property type="entry name" value="Phytyl_CoA_dOase-like"/>
</dbReference>
<dbReference type="Gene3D" id="2.60.120.620">
    <property type="entry name" value="q2cbj1_9rhob like domain"/>
    <property type="match status" value="1"/>
</dbReference>
<gene>
    <name evidence="1" type="ORF">GOOTI_029_00130</name>
</gene>
<dbReference type="PANTHER" id="PTHR20883">
    <property type="entry name" value="PHYTANOYL-COA DIOXYGENASE DOMAIN CONTAINING 1"/>
    <property type="match status" value="1"/>
</dbReference>
<dbReference type="Pfam" id="PF05721">
    <property type="entry name" value="PhyH"/>
    <property type="match status" value="1"/>
</dbReference>
<protein>
    <submittedName>
        <fullName evidence="1">Phytanoyl-CoA dioxygenase</fullName>
    </submittedName>
</protein>
<dbReference type="GO" id="GO:0016706">
    <property type="term" value="F:2-oxoglutarate-dependent dioxygenase activity"/>
    <property type="evidence" value="ECO:0007669"/>
    <property type="project" value="UniProtKB-ARBA"/>
</dbReference>
<organism evidence="1 2">
    <name type="scientific">Gordonia otitidis (strain DSM 44809 / CCUG 52243 / JCM 12355 / NBRC 100426 / IFM 10032)</name>
    <dbReference type="NCBI Taxonomy" id="1108044"/>
    <lineage>
        <taxon>Bacteria</taxon>
        <taxon>Bacillati</taxon>
        <taxon>Actinomycetota</taxon>
        <taxon>Actinomycetes</taxon>
        <taxon>Mycobacteriales</taxon>
        <taxon>Gordoniaceae</taxon>
        <taxon>Gordonia</taxon>
    </lineage>
</organism>
<sequence length="284" mass="30921">MAVPTSPEPGVFAPDDVSGLADFYRANGFATIRGLLDESSTIAIEQECVDAQQRVVAGELPERHGSTVFLDDVAKAERFANYVEFVNELSPALRATLADARLLAAVRAVIGDSAWLRESNGFGVVYQDARPGRESGYSRIGWHSDWQASPSMDIWPSTAFTIHIDATSPANGFLRVVPGSHLWATPAPYRNVNNVDVPDTAQPARGWTDTPPPFEMPLGFEKVPGEIGVYLERGDILLHDAYLWHSAARATDDDTTRRHVRGGFFAGSKPAIGTPDEFVKNAAR</sequence>